<dbReference type="STRING" id="562970.Btus_2059"/>
<dbReference type="KEGG" id="bts:Btus_2059"/>
<evidence type="ECO:0000313" key="1">
    <source>
        <dbReference type="EMBL" id="ADG06749.1"/>
    </source>
</evidence>
<dbReference type="GO" id="GO:0008684">
    <property type="term" value="F:2-oxopent-4-enoate hydratase activity"/>
    <property type="evidence" value="ECO:0007669"/>
    <property type="project" value="UniProtKB-EC"/>
</dbReference>
<proteinExistence type="predicted"/>
<dbReference type="HOGENOM" id="CLU_060136_4_0_9"/>
<dbReference type="PANTHER" id="PTHR30143:SF0">
    <property type="entry name" value="2-KETO-4-PENTENOATE HYDRATASE"/>
    <property type="match status" value="1"/>
</dbReference>
<dbReference type="InterPro" id="IPR036663">
    <property type="entry name" value="Fumarylacetoacetase_C_sf"/>
</dbReference>
<dbReference type="SUPFAM" id="SSF56529">
    <property type="entry name" value="FAH"/>
    <property type="match status" value="1"/>
</dbReference>
<organism evidence="1 2">
    <name type="scientific">Kyrpidia tusciae (strain DSM 2912 / NBRC 15312 / T2)</name>
    <name type="common">Bacillus tusciae</name>
    <dbReference type="NCBI Taxonomy" id="562970"/>
    <lineage>
        <taxon>Bacteria</taxon>
        <taxon>Bacillati</taxon>
        <taxon>Bacillota</taxon>
        <taxon>Bacilli</taxon>
        <taxon>Bacillales</taxon>
        <taxon>Alicyclobacillaceae</taxon>
        <taxon>Kyrpidia</taxon>
    </lineage>
</organism>
<dbReference type="Proteomes" id="UP000002368">
    <property type="component" value="Chromosome"/>
</dbReference>
<name>D5WQZ0_KYRT2</name>
<keyword evidence="2" id="KW-1185">Reference proteome</keyword>
<keyword evidence="1" id="KW-0456">Lyase</keyword>
<accession>D5WQZ0</accession>
<dbReference type="RefSeq" id="WP_013076035.1">
    <property type="nucleotide sequence ID" value="NC_014098.1"/>
</dbReference>
<dbReference type="EC" id="4.2.1.80" evidence="1"/>
<dbReference type="PANTHER" id="PTHR30143">
    <property type="entry name" value="ACID HYDRATASE"/>
    <property type="match status" value="1"/>
</dbReference>
<gene>
    <name evidence="1" type="ordered locus">Btus_2059</name>
</gene>
<dbReference type="GO" id="GO:0005737">
    <property type="term" value="C:cytoplasm"/>
    <property type="evidence" value="ECO:0007669"/>
    <property type="project" value="TreeGrafter"/>
</dbReference>
<evidence type="ECO:0000313" key="2">
    <source>
        <dbReference type="Proteomes" id="UP000002368"/>
    </source>
</evidence>
<sequence>MGALGPRHREMARRLWEARCQRRTISPLTTEWPEMTVNDAYAIQDQLIEFHLAAGDRPIGFKLGFTSEEMRRAMGIGYPNYGILTASMVQVSPAKGRDEWIHPRVEPEIALRLGRELSGAELSRDQVAAAVTGVAPALEIVDSRYRDFRFTFLDNTADNSSAAGVVLGEWQDPAGVSFESLRVTLSDGSQEFTGVSTAVMGSPLAAVSWLAAELARFGRSVPTGSVVLTGGMTAPLVLNPGSRVGGDFGWLGTVVIQR</sequence>
<reference evidence="1 2" key="1">
    <citation type="journal article" date="2011" name="Stand. Genomic Sci.">
        <title>Complete genome sequence of the thermophilic, hydrogen-oxidizing Bacillus tusciae type strain (T2) and reclassification in the new genus, Kyrpidia gen. nov. as Kyrpidia tusciae comb. nov. and emendation of the family Alicyclobacillaceae da Costa and Rainey, 2010.</title>
        <authorList>
            <person name="Klenk H.P."/>
            <person name="Lapidus A."/>
            <person name="Chertkov O."/>
            <person name="Copeland A."/>
            <person name="Del Rio T.G."/>
            <person name="Nolan M."/>
            <person name="Lucas S."/>
            <person name="Chen F."/>
            <person name="Tice H."/>
            <person name="Cheng J.F."/>
            <person name="Han C."/>
            <person name="Bruce D."/>
            <person name="Goodwin L."/>
            <person name="Pitluck S."/>
            <person name="Pati A."/>
            <person name="Ivanova N."/>
            <person name="Mavromatis K."/>
            <person name="Daum C."/>
            <person name="Chen A."/>
            <person name="Palaniappan K."/>
            <person name="Chang Y.J."/>
            <person name="Land M."/>
            <person name="Hauser L."/>
            <person name="Jeffries C.D."/>
            <person name="Detter J.C."/>
            <person name="Rohde M."/>
            <person name="Abt B."/>
            <person name="Pukall R."/>
            <person name="Goker M."/>
            <person name="Bristow J."/>
            <person name="Markowitz V."/>
            <person name="Hugenholtz P."/>
            <person name="Eisen J.A."/>
        </authorList>
    </citation>
    <scope>NUCLEOTIDE SEQUENCE [LARGE SCALE GENOMIC DNA]</scope>
    <source>
        <strain evidence="1 2">DSM 2912</strain>
    </source>
</reference>
<protein>
    <submittedName>
        <fullName evidence="1">2-oxopent-4-enoate hydratase</fullName>
        <ecNumber evidence="1">4.2.1.80</ecNumber>
    </submittedName>
</protein>
<dbReference type="OrthoDB" id="9792137at2"/>
<dbReference type="EMBL" id="CP002017">
    <property type="protein sequence ID" value="ADG06749.1"/>
    <property type="molecule type" value="Genomic_DNA"/>
</dbReference>
<dbReference type="InterPro" id="IPR050772">
    <property type="entry name" value="Hydratase-Decarb/MhpD_sf"/>
</dbReference>
<dbReference type="eggNOG" id="COG3971">
    <property type="taxonomic scope" value="Bacteria"/>
</dbReference>
<dbReference type="AlphaFoldDB" id="D5WQZ0"/>
<dbReference type="Gene3D" id="3.90.850.10">
    <property type="entry name" value="Fumarylacetoacetase-like, C-terminal domain"/>
    <property type="match status" value="1"/>
</dbReference>